<dbReference type="EMBL" id="VTEH01000021">
    <property type="protein sequence ID" value="TYR73139.1"/>
    <property type="molecule type" value="Genomic_DNA"/>
</dbReference>
<feature type="domain" description="Tyr recombinase" evidence="10">
    <location>
        <begin position="292"/>
        <end position="466"/>
    </location>
</feature>
<dbReference type="GO" id="GO:0005737">
    <property type="term" value="C:cytoplasm"/>
    <property type="evidence" value="ECO:0007669"/>
    <property type="project" value="UniProtKB-SubCell"/>
</dbReference>
<dbReference type="Pfam" id="PF00589">
    <property type="entry name" value="Phage_integrase"/>
    <property type="match status" value="1"/>
</dbReference>
<organism evidence="12 13">
    <name type="scientific">Rossellomorea vietnamensis</name>
    <dbReference type="NCBI Taxonomy" id="218284"/>
    <lineage>
        <taxon>Bacteria</taxon>
        <taxon>Bacillati</taxon>
        <taxon>Bacillota</taxon>
        <taxon>Bacilli</taxon>
        <taxon>Bacillales</taxon>
        <taxon>Bacillaceae</taxon>
        <taxon>Rossellomorea</taxon>
    </lineage>
</organism>
<dbReference type="PROSITE" id="PS51898">
    <property type="entry name" value="TYR_RECOMBINASE"/>
    <property type="match status" value="1"/>
</dbReference>
<dbReference type="InterPro" id="IPR004107">
    <property type="entry name" value="Integrase_SAM-like_N"/>
</dbReference>
<evidence type="ECO:0000313" key="12">
    <source>
        <dbReference type="EMBL" id="TYR73139.1"/>
    </source>
</evidence>
<evidence type="ECO:0000256" key="4">
    <source>
        <dbReference type="ARBA" id="ARBA00022829"/>
    </source>
</evidence>
<dbReference type="GO" id="GO:0003677">
    <property type="term" value="F:DNA binding"/>
    <property type="evidence" value="ECO:0007669"/>
    <property type="project" value="UniProtKB-UniRule"/>
</dbReference>
<dbReference type="Gene3D" id="1.10.150.130">
    <property type="match status" value="1"/>
</dbReference>
<keyword evidence="6 9" id="KW-0238">DNA-binding</keyword>
<dbReference type="PANTHER" id="PTHR30349:SF77">
    <property type="entry name" value="TYROSINE RECOMBINASE XERC"/>
    <property type="match status" value="1"/>
</dbReference>
<keyword evidence="5" id="KW-0229">DNA integration</keyword>
<dbReference type="PANTHER" id="PTHR30349">
    <property type="entry name" value="PHAGE INTEGRASE-RELATED"/>
    <property type="match status" value="1"/>
</dbReference>
<evidence type="ECO:0000256" key="6">
    <source>
        <dbReference type="ARBA" id="ARBA00023125"/>
    </source>
</evidence>
<dbReference type="InterPro" id="IPR025139">
    <property type="entry name" value="DUF4062"/>
</dbReference>
<evidence type="ECO:0000313" key="13">
    <source>
        <dbReference type="Proteomes" id="UP000323317"/>
    </source>
</evidence>
<dbReference type="GO" id="GO:0051301">
    <property type="term" value="P:cell division"/>
    <property type="evidence" value="ECO:0007669"/>
    <property type="project" value="UniProtKB-KW"/>
</dbReference>
<comment type="subcellular location">
    <subcellularLocation>
        <location evidence="1">Cytoplasm</location>
    </subcellularLocation>
</comment>
<evidence type="ECO:0000256" key="8">
    <source>
        <dbReference type="ARBA" id="ARBA00023306"/>
    </source>
</evidence>
<dbReference type="InterPro" id="IPR002104">
    <property type="entry name" value="Integrase_catalytic"/>
</dbReference>
<keyword evidence="2" id="KW-0963">Cytoplasm</keyword>
<dbReference type="InterPro" id="IPR013762">
    <property type="entry name" value="Integrase-like_cat_sf"/>
</dbReference>
<dbReference type="InterPro" id="IPR050090">
    <property type="entry name" value="Tyrosine_recombinase_XerCD"/>
</dbReference>
<protein>
    <submittedName>
        <fullName evidence="12">DUF4062 domain-containing protein</fullName>
    </submittedName>
</protein>
<proteinExistence type="predicted"/>
<feature type="domain" description="Core-binding (CB)" evidence="11">
    <location>
        <begin position="187"/>
        <end position="271"/>
    </location>
</feature>
<comment type="caution">
    <text evidence="12">The sequence shown here is derived from an EMBL/GenBank/DDBJ whole genome shotgun (WGS) entry which is preliminary data.</text>
</comment>
<dbReference type="InterPro" id="IPR011010">
    <property type="entry name" value="DNA_brk_join_enz"/>
</dbReference>
<dbReference type="GO" id="GO:0007059">
    <property type="term" value="P:chromosome segregation"/>
    <property type="evidence" value="ECO:0007669"/>
    <property type="project" value="UniProtKB-KW"/>
</dbReference>
<evidence type="ECO:0000256" key="3">
    <source>
        <dbReference type="ARBA" id="ARBA00022618"/>
    </source>
</evidence>
<gene>
    <name evidence="12" type="ORF">FZC79_19740</name>
</gene>
<evidence type="ECO:0000259" key="11">
    <source>
        <dbReference type="PROSITE" id="PS51900"/>
    </source>
</evidence>
<dbReference type="GO" id="GO:0006310">
    <property type="term" value="P:DNA recombination"/>
    <property type="evidence" value="ECO:0007669"/>
    <property type="project" value="UniProtKB-KW"/>
</dbReference>
<dbReference type="AlphaFoldDB" id="A0A5D4K8F7"/>
<keyword evidence="4" id="KW-0159">Chromosome partition</keyword>
<dbReference type="Pfam" id="PF13271">
    <property type="entry name" value="DUF4062"/>
    <property type="match status" value="1"/>
</dbReference>
<dbReference type="GO" id="GO:0015074">
    <property type="term" value="P:DNA integration"/>
    <property type="evidence" value="ECO:0007669"/>
    <property type="project" value="UniProtKB-KW"/>
</dbReference>
<dbReference type="RefSeq" id="WP_148948451.1">
    <property type="nucleotide sequence ID" value="NZ_VTEH01000021.1"/>
</dbReference>
<evidence type="ECO:0000259" key="10">
    <source>
        <dbReference type="PROSITE" id="PS51898"/>
    </source>
</evidence>
<sequence>MNKKLQVFVSSTYLDLRDERQKAVEGILKSKHIPAGMELFIPSDKSQWEVIKEWIVDSDLLMLILGGRYGSIEPNSGKSYTQLEYEFAADNNIPVCTIVLNEQFLANKKSKNISLKIYEHEVENPSIEKYNAFKKIAMSNLVGEVGDVNQITSEVGFILQEYLRKDKSEYNFRGWIRGKEKPDLVEMNIDNNIRYYIEDKERHGLIKKTLDTYMVDLKIFQNYFSNLLINEIDTMKIKEFLRYREDNYSIRSKNSMERVRSILNGFFEWLVYENKIEVNPVLKVKPYKFHKNVNEGLSNIELSKLRTASKTLRERAMIETFLSSGCHLAELCELKLDSIDWKDKTLNIGFGEKRRIVFLTPTAEKNLKEYLDNRQDDIEFIFVTERKPFRKISHRGIQRELGNIGIRADLGKNISPRIFRDTFVRIMLEKGYQWNTIQVLLGYHSKASRSESYFKITQRNIHDMINPRPDF</sequence>
<keyword evidence="3" id="KW-0132">Cell division</keyword>
<dbReference type="InterPro" id="IPR010998">
    <property type="entry name" value="Integrase_recombinase_N"/>
</dbReference>
<evidence type="ECO:0000256" key="2">
    <source>
        <dbReference type="ARBA" id="ARBA00022490"/>
    </source>
</evidence>
<keyword evidence="7" id="KW-0233">DNA recombination</keyword>
<dbReference type="Proteomes" id="UP000323317">
    <property type="component" value="Unassembled WGS sequence"/>
</dbReference>
<reference evidence="12 13" key="1">
    <citation type="submission" date="2019-08" db="EMBL/GenBank/DDBJ databases">
        <title>Bacillus genomes from the desert of Cuatro Cienegas, Coahuila.</title>
        <authorList>
            <person name="Olmedo-Alvarez G."/>
        </authorList>
    </citation>
    <scope>NUCLEOTIDE SEQUENCE [LARGE SCALE GENOMIC DNA]</scope>
    <source>
        <strain evidence="12 13">CH40_1T</strain>
    </source>
</reference>
<evidence type="ECO:0000256" key="1">
    <source>
        <dbReference type="ARBA" id="ARBA00004496"/>
    </source>
</evidence>
<evidence type="ECO:0000256" key="5">
    <source>
        <dbReference type="ARBA" id="ARBA00022908"/>
    </source>
</evidence>
<dbReference type="PROSITE" id="PS51900">
    <property type="entry name" value="CB"/>
    <property type="match status" value="1"/>
</dbReference>
<evidence type="ECO:0000256" key="7">
    <source>
        <dbReference type="ARBA" id="ARBA00023172"/>
    </source>
</evidence>
<keyword evidence="8" id="KW-0131">Cell cycle</keyword>
<name>A0A5D4K8F7_9BACI</name>
<dbReference type="InterPro" id="IPR044068">
    <property type="entry name" value="CB"/>
</dbReference>
<evidence type="ECO:0000256" key="9">
    <source>
        <dbReference type="PROSITE-ProRule" id="PRU01248"/>
    </source>
</evidence>
<dbReference type="Pfam" id="PF02899">
    <property type="entry name" value="Phage_int_SAM_1"/>
    <property type="match status" value="1"/>
</dbReference>
<dbReference type="SUPFAM" id="SSF56349">
    <property type="entry name" value="DNA breaking-rejoining enzymes"/>
    <property type="match status" value="1"/>
</dbReference>
<accession>A0A5D4K8F7</accession>
<dbReference type="Gene3D" id="1.10.443.10">
    <property type="entry name" value="Intergrase catalytic core"/>
    <property type="match status" value="1"/>
</dbReference>